<evidence type="ECO:0000259" key="4">
    <source>
        <dbReference type="SMART" id="SM01349"/>
    </source>
</evidence>
<dbReference type="GO" id="GO:0008017">
    <property type="term" value="F:microtubule binding"/>
    <property type="evidence" value="ECO:0007669"/>
    <property type="project" value="TreeGrafter"/>
</dbReference>
<comment type="caution">
    <text evidence="5">The sequence shown here is derived from an EMBL/GenBank/DDBJ whole genome shotgun (WGS) entry which is preliminary data.</text>
</comment>
<feature type="region of interest" description="Disordered" evidence="3">
    <location>
        <begin position="671"/>
        <end position="721"/>
    </location>
</feature>
<name>A0A132NRQ2_GIAIN</name>
<dbReference type="AlphaFoldDB" id="A0A132NRQ2"/>
<reference evidence="5 6" key="1">
    <citation type="journal article" date="2015" name="Mol. Biochem. Parasitol.">
        <title>Identification of polymorphic genes for use in assemblage B genotyping assays through comparative genomics of multiple assemblage B Giardia duodenalis isolates.</title>
        <authorList>
            <person name="Wielinga C."/>
            <person name="Thompson R.C."/>
            <person name="Monis P."/>
            <person name="Ryan U."/>
        </authorList>
    </citation>
    <scope>NUCLEOTIDE SEQUENCE [LARGE SCALE GENOMIC DNA]</scope>
    <source>
        <strain evidence="5 6">BAH15c1</strain>
    </source>
</reference>
<organism evidence="5 6">
    <name type="scientific">Giardia duodenalis assemblage B</name>
    <dbReference type="NCBI Taxonomy" id="1394984"/>
    <lineage>
        <taxon>Eukaryota</taxon>
        <taxon>Metamonada</taxon>
        <taxon>Diplomonadida</taxon>
        <taxon>Hexamitidae</taxon>
        <taxon>Giardiinae</taxon>
        <taxon>Giardia</taxon>
    </lineage>
</organism>
<dbReference type="GO" id="GO:1902903">
    <property type="term" value="P:regulation of supramolecular fiber organization"/>
    <property type="evidence" value="ECO:0007669"/>
    <property type="project" value="UniProtKB-ARBA"/>
</dbReference>
<feature type="compositionally biased region" description="Low complexity" evidence="3">
    <location>
        <begin position="677"/>
        <end position="686"/>
    </location>
</feature>
<dbReference type="InterPro" id="IPR034085">
    <property type="entry name" value="TOG"/>
</dbReference>
<feature type="compositionally biased region" description="Basic and acidic residues" evidence="3">
    <location>
        <begin position="208"/>
        <end position="219"/>
    </location>
</feature>
<dbReference type="GO" id="GO:0000278">
    <property type="term" value="P:mitotic cell cycle"/>
    <property type="evidence" value="ECO:0007669"/>
    <property type="project" value="UniProtKB-ARBA"/>
</dbReference>
<dbReference type="InterPro" id="IPR016024">
    <property type="entry name" value="ARM-type_fold"/>
</dbReference>
<feature type="region of interest" description="Disordered" evidence="3">
    <location>
        <begin position="199"/>
        <end position="281"/>
    </location>
</feature>
<dbReference type="OrthoDB" id="46159at2759"/>
<dbReference type="GO" id="GO:0000226">
    <property type="term" value="P:microtubule cytoskeleton organization"/>
    <property type="evidence" value="ECO:0007669"/>
    <property type="project" value="TreeGrafter"/>
</dbReference>
<dbReference type="GO" id="GO:0005819">
    <property type="term" value="C:spindle"/>
    <property type="evidence" value="ECO:0007669"/>
    <property type="project" value="UniProtKB-ARBA"/>
</dbReference>
<dbReference type="SUPFAM" id="SSF48371">
    <property type="entry name" value="ARM repeat"/>
    <property type="match status" value="1"/>
</dbReference>
<feature type="repeat" description="HEAT" evidence="2">
    <location>
        <begin position="165"/>
        <end position="201"/>
    </location>
</feature>
<dbReference type="GO" id="GO:0005881">
    <property type="term" value="C:cytoplasmic microtubule"/>
    <property type="evidence" value="ECO:0007669"/>
    <property type="project" value="TreeGrafter"/>
</dbReference>
<dbReference type="PANTHER" id="PTHR21567">
    <property type="entry name" value="CLASP"/>
    <property type="match status" value="1"/>
</dbReference>
<dbReference type="InterPro" id="IPR021133">
    <property type="entry name" value="HEAT_type_2"/>
</dbReference>
<evidence type="ECO:0000256" key="1">
    <source>
        <dbReference type="ARBA" id="ARBA00022737"/>
    </source>
</evidence>
<accession>A0A132NRQ2</accession>
<protein>
    <submittedName>
        <fullName evidence="5">HEAT repeat domain protein</fullName>
    </submittedName>
</protein>
<dbReference type="VEuPathDB" id="GiardiaDB:QR46_3611"/>
<dbReference type="Gene3D" id="1.25.10.10">
    <property type="entry name" value="Leucine-rich Repeat Variant"/>
    <property type="match status" value="3"/>
</dbReference>
<feature type="domain" description="TOG" evidence="4">
    <location>
        <begin position="732"/>
        <end position="972"/>
    </location>
</feature>
<feature type="compositionally biased region" description="Polar residues" evidence="3">
    <location>
        <begin position="270"/>
        <end position="279"/>
    </location>
</feature>
<evidence type="ECO:0000313" key="6">
    <source>
        <dbReference type="Proteomes" id="UP000070089"/>
    </source>
</evidence>
<keyword evidence="1" id="KW-0677">Repeat</keyword>
<evidence type="ECO:0000256" key="2">
    <source>
        <dbReference type="PROSITE-ProRule" id="PRU00103"/>
    </source>
</evidence>
<dbReference type="GO" id="GO:0031110">
    <property type="term" value="P:regulation of microtubule polymerization or depolymerization"/>
    <property type="evidence" value="ECO:0007669"/>
    <property type="project" value="UniProtKB-ARBA"/>
</dbReference>
<dbReference type="PANTHER" id="PTHR21567:SF9">
    <property type="entry name" value="CLIP-ASSOCIATING PROTEIN"/>
    <property type="match status" value="1"/>
</dbReference>
<dbReference type="Proteomes" id="UP000070089">
    <property type="component" value="Unassembled WGS sequence"/>
</dbReference>
<dbReference type="InterPro" id="IPR011989">
    <property type="entry name" value="ARM-like"/>
</dbReference>
<dbReference type="PROSITE" id="PS50077">
    <property type="entry name" value="HEAT_REPEAT"/>
    <property type="match status" value="1"/>
</dbReference>
<feature type="compositionally biased region" description="Polar residues" evidence="3">
    <location>
        <begin position="251"/>
        <end position="262"/>
    </location>
</feature>
<evidence type="ECO:0000313" key="5">
    <source>
        <dbReference type="EMBL" id="KWX12402.1"/>
    </source>
</evidence>
<evidence type="ECO:0000256" key="3">
    <source>
        <dbReference type="SAM" id="MobiDB-lite"/>
    </source>
</evidence>
<feature type="domain" description="TOG" evidence="4">
    <location>
        <begin position="2"/>
        <end position="227"/>
    </location>
</feature>
<dbReference type="EMBL" id="JXTI01000119">
    <property type="protein sequence ID" value="KWX12402.1"/>
    <property type="molecule type" value="Genomic_DNA"/>
</dbReference>
<dbReference type="SMART" id="SM01349">
    <property type="entry name" value="TOG"/>
    <property type="match status" value="2"/>
</dbReference>
<proteinExistence type="predicted"/>
<gene>
    <name evidence="5" type="ORF">QR46_3611</name>
</gene>
<sequence>MPLDPQVAESISVGPTAERFKAVEKFIGTLKSGETVAPDNTSVFVDALTGNFDDTNFKVVAYSLEAVEIILSRNTTFLTKTYGQRLLSSTLDKFGHVRPSVKEYAYSLAYFLMKSTVVSDFDISLGICMTALSHKTPVVRETTIQLLSTILLELNKPDGKVLSKVIPRFVELTKDSSPAVRSQATVALANLTEAYPDSLARLTGHTGTGDKDRESRDSQKSVSNGVSRSGAKREASATTLPGKSGAGTTGGSVPSATDTASSLFPPPSTQDPDGQSNPLSIVPPIQQASYYPYRPLYSYDLLFSPNSLVSAGSDLTQKKFHSILRLGEQKMVDELNTIFSVFSANLKNEANWTIQLDTVKALISLIIIDSEAGVTLSTQIFAQIFTDFLSQNLSQVVSCVMSRRSILSREICIFLELYAQRYGTYGTRFVVDLIDPLIRLLNQKGACYETSADATMRAILIYCNPKMALGKLVKHGQTDKSSHVRAHVIEYILLLFLSACLHSEGYLVGKGLCSEIDFWLRYEADIIQLFCKLADDALQRTRVTAKCALLVLRVLRPSFWSKSCQLLGSKAPKIEASIRETCLIYYYISGKTHKTKRVPLTSDDFLMEWLRSASRFAYIKCMDTDFEWKVLLIETIDKFIGWSSIGGLPGALLADVDGQDIAVEQACNSSSTGALPHISHSQQSSRISRKAPLSASAATERGKATSVAATRSEHHGPVHNATKQASNIVYDDLDDVDELVTSTQSSMRLNGILSKLALNSQPDSVLLGLMKQWTNSFPELQAELRDSFAQAILVLLDLTKHSSLAVRLEALGIVRLIVVSDSALLEDILDVFLLPILEIYKDPELTVRRAADAVLLLLPTVLPVRNVFKGYSSIVNTATDVVLHGSLRLLAKTSHFYKDNMLLLEDIDSVFPGLMRAFSNENPDIRKAVVYCLVDLYYLVGEDFTPYLNRLSASQLKLVTIYVVKMSEKRAKQGC</sequence>